<dbReference type="Pfam" id="PF13424">
    <property type="entry name" value="TPR_12"/>
    <property type="match status" value="1"/>
</dbReference>
<organism evidence="1 2">
    <name type="scientific">Symbiodinium necroappetens</name>
    <dbReference type="NCBI Taxonomy" id="1628268"/>
    <lineage>
        <taxon>Eukaryota</taxon>
        <taxon>Sar</taxon>
        <taxon>Alveolata</taxon>
        <taxon>Dinophyceae</taxon>
        <taxon>Suessiales</taxon>
        <taxon>Symbiodiniaceae</taxon>
        <taxon>Symbiodinium</taxon>
    </lineage>
</organism>
<comment type="caution">
    <text evidence="1">The sequence shown here is derived from an EMBL/GenBank/DDBJ whole genome shotgun (WGS) entry which is preliminary data.</text>
</comment>
<dbReference type="InterPro" id="IPR011990">
    <property type="entry name" value="TPR-like_helical_dom_sf"/>
</dbReference>
<proteinExistence type="predicted"/>
<dbReference type="SUPFAM" id="SSF48452">
    <property type="entry name" value="TPR-like"/>
    <property type="match status" value="2"/>
</dbReference>
<sequence>MNNLAGLLQARGRYEEAEPLFRQGLEICSAKLGEEHPRTLNSMNNLAGLLQAQRRHDEAEPLYRQALAGRRAKLGDSHPDTMSSMYGLASLLRLMGQLEEAEQLFREGLEKTSWRPVGTVGRARLGDSHPETMNSMHNLAYLLTLMGQLEEAEQLFREELETCRSVHGAQHEETVGSAMGLAEFLKDPAEGRAKLGDSHPDTMSSMYSLASLLRLMGQLEEAEQLFREDLETCRSVHGAQHEDTINSIRNLAEFLEDPSSILESG</sequence>
<dbReference type="InterPro" id="IPR019734">
    <property type="entry name" value="TPR_rpt"/>
</dbReference>
<keyword evidence="2" id="KW-1185">Reference proteome</keyword>
<dbReference type="PANTHER" id="PTHR46082:SF6">
    <property type="entry name" value="AAA+ ATPASE DOMAIN-CONTAINING PROTEIN-RELATED"/>
    <property type="match status" value="1"/>
</dbReference>
<accession>A0A812WB34</accession>
<dbReference type="EMBL" id="CAJNJA010033225">
    <property type="protein sequence ID" value="CAE7676347.1"/>
    <property type="molecule type" value="Genomic_DNA"/>
</dbReference>
<gene>
    <name evidence="1" type="primary">klc-2</name>
    <name evidence="1" type="ORF">SNEC2469_LOCUS19408</name>
</gene>
<protein>
    <submittedName>
        <fullName evidence="1">Klc-2 protein</fullName>
    </submittedName>
</protein>
<reference evidence="1" key="1">
    <citation type="submission" date="2021-02" db="EMBL/GenBank/DDBJ databases">
        <authorList>
            <person name="Dougan E. K."/>
            <person name="Rhodes N."/>
            <person name="Thang M."/>
            <person name="Chan C."/>
        </authorList>
    </citation>
    <scope>NUCLEOTIDE SEQUENCE</scope>
</reference>
<dbReference type="PANTHER" id="PTHR46082">
    <property type="entry name" value="ATP/GTP-BINDING PROTEIN-RELATED"/>
    <property type="match status" value="1"/>
</dbReference>
<dbReference type="OrthoDB" id="539810at2759"/>
<dbReference type="Gene3D" id="1.25.40.10">
    <property type="entry name" value="Tetratricopeptide repeat domain"/>
    <property type="match status" value="3"/>
</dbReference>
<dbReference type="SMART" id="SM00028">
    <property type="entry name" value="TPR"/>
    <property type="match status" value="5"/>
</dbReference>
<name>A0A812WB34_9DINO</name>
<dbReference type="InterPro" id="IPR053137">
    <property type="entry name" value="NLR-like"/>
</dbReference>
<dbReference type="Pfam" id="PF13374">
    <property type="entry name" value="TPR_10"/>
    <property type="match status" value="3"/>
</dbReference>
<evidence type="ECO:0000313" key="1">
    <source>
        <dbReference type="EMBL" id="CAE7676347.1"/>
    </source>
</evidence>
<dbReference type="AlphaFoldDB" id="A0A812WB34"/>
<evidence type="ECO:0000313" key="2">
    <source>
        <dbReference type="Proteomes" id="UP000601435"/>
    </source>
</evidence>
<dbReference type="Proteomes" id="UP000601435">
    <property type="component" value="Unassembled WGS sequence"/>
</dbReference>